<proteinExistence type="predicted"/>
<dbReference type="GO" id="GO:0000976">
    <property type="term" value="F:transcription cis-regulatory region binding"/>
    <property type="evidence" value="ECO:0007669"/>
    <property type="project" value="TreeGrafter"/>
</dbReference>
<feature type="domain" description="Response regulatory" evidence="8">
    <location>
        <begin position="46"/>
        <end position="160"/>
    </location>
</feature>
<dbReference type="Proteomes" id="UP000002139">
    <property type="component" value="Chromosome"/>
</dbReference>
<dbReference type="InterPro" id="IPR036388">
    <property type="entry name" value="WH-like_DNA-bd_sf"/>
</dbReference>
<gene>
    <name evidence="10" type="ordered locus">sce8615</name>
</gene>
<dbReference type="Gene3D" id="6.10.250.690">
    <property type="match status" value="1"/>
</dbReference>
<keyword evidence="2" id="KW-0902">Two-component regulatory system</keyword>
<dbReference type="PROSITE" id="PS50110">
    <property type="entry name" value="RESPONSE_REGULATORY"/>
    <property type="match status" value="1"/>
</dbReference>
<evidence type="ECO:0000256" key="1">
    <source>
        <dbReference type="ARBA" id="ARBA00022553"/>
    </source>
</evidence>
<dbReference type="STRING" id="448385.sce8615"/>
<evidence type="ECO:0000313" key="10">
    <source>
        <dbReference type="EMBL" id="CAN98785.1"/>
    </source>
</evidence>
<evidence type="ECO:0000259" key="9">
    <source>
        <dbReference type="PROSITE" id="PS51755"/>
    </source>
</evidence>
<evidence type="ECO:0000313" key="11">
    <source>
        <dbReference type="Proteomes" id="UP000002139"/>
    </source>
</evidence>
<organism evidence="10 11">
    <name type="scientific">Sorangium cellulosum (strain So ce56)</name>
    <name type="common">Polyangium cellulosum (strain So ce56)</name>
    <dbReference type="NCBI Taxonomy" id="448385"/>
    <lineage>
        <taxon>Bacteria</taxon>
        <taxon>Pseudomonadati</taxon>
        <taxon>Myxococcota</taxon>
        <taxon>Polyangia</taxon>
        <taxon>Polyangiales</taxon>
        <taxon>Polyangiaceae</taxon>
        <taxon>Sorangium</taxon>
    </lineage>
</organism>
<dbReference type="GO" id="GO:0006355">
    <property type="term" value="P:regulation of DNA-templated transcription"/>
    <property type="evidence" value="ECO:0007669"/>
    <property type="project" value="InterPro"/>
</dbReference>
<dbReference type="PROSITE" id="PS51755">
    <property type="entry name" value="OMPR_PHOB"/>
    <property type="match status" value="1"/>
</dbReference>
<dbReference type="PANTHER" id="PTHR48111">
    <property type="entry name" value="REGULATOR OF RPOS"/>
    <property type="match status" value="1"/>
</dbReference>
<dbReference type="SMART" id="SM00862">
    <property type="entry name" value="Trans_reg_C"/>
    <property type="match status" value="1"/>
</dbReference>
<dbReference type="InterPro" id="IPR001867">
    <property type="entry name" value="OmpR/PhoB-type_DNA-bd"/>
</dbReference>
<keyword evidence="1 6" id="KW-0597">Phosphoprotein</keyword>
<dbReference type="GO" id="GO:0000156">
    <property type="term" value="F:phosphorelay response regulator activity"/>
    <property type="evidence" value="ECO:0007669"/>
    <property type="project" value="TreeGrafter"/>
</dbReference>
<feature type="DNA-binding region" description="OmpR/PhoB-type" evidence="7">
    <location>
        <begin position="171"/>
        <end position="270"/>
    </location>
</feature>
<dbReference type="InterPro" id="IPR016032">
    <property type="entry name" value="Sig_transdc_resp-reg_C-effctor"/>
</dbReference>
<dbReference type="HOGENOM" id="CLU_000445_30_4_7"/>
<dbReference type="CDD" id="cd00383">
    <property type="entry name" value="trans_reg_C"/>
    <property type="match status" value="1"/>
</dbReference>
<dbReference type="PANTHER" id="PTHR48111:SF1">
    <property type="entry name" value="TWO-COMPONENT RESPONSE REGULATOR ORR33"/>
    <property type="match status" value="1"/>
</dbReference>
<dbReference type="InterPro" id="IPR039420">
    <property type="entry name" value="WalR-like"/>
</dbReference>
<evidence type="ECO:0000259" key="8">
    <source>
        <dbReference type="PROSITE" id="PS50110"/>
    </source>
</evidence>
<dbReference type="Gene3D" id="1.10.10.10">
    <property type="entry name" value="Winged helix-like DNA-binding domain superfamily/Winged helix DNA-binding domain"/>
    <property type="match status" value="1"/>
</dbReference>
<dbReference type="SMART" id="SM00448">
    <property type="entry name" value="REC"/>
    <property type="match status" value="1"/>
</dbReference>
<sequence length="270" mass="30274">MRSRPAALLWRFAAPERLQRAGRRSAGRDLPGFVLRPDSVVVARKKILIIEDEPHIVLGLTDALEFEGFSVASASKGKDGVLLARQEKPDAILLDLMLPDTNGFKVCEDLRRWDAFVPIIMLTARGQEIDKIRGLDAGADDYVTKPFSVGELIARLRALFRRAARPAEAPVEVFSIGNVQINMTAHTVSRGSRSDQLSFYEVELLRLLHERLGQPVSREEILQKIWGIEAGPSNRTVDNFIVKLRKKIERSPDKPEHILTVYGFGYKLAP</sequence>
<dbReference type="Pfam" id="PF00072">
    <property type="entry name" value="Response_reg"/>
    <property type="match status" value="1"/>
</dbReference>
<dbReference type="Gene3D" id="3.40.50.2300">
    <property type="match status" value="1"/>
</dbReference>
<evidence type="ECO:0000256" key="3">
    <source>
        <dbReference type="ARBA" id="ARBA00023015"/>
    </source>
</evidence>
<accession>A9FZS4</accession>
<dbReference type="InterPro" id="IPR011006">
    <property type="entry name" value="CheY-like_superfamily"/>
</dbReference>
<protein>
    <submittedName>
        <fullName evidence="10">Response regulator</fullName>
    </submittedName>
</protein>
<dbReference type="InterPro" id="IPR001789">
    <property type="entry name" value="Sig_transdc_resp-reg_receiver"/>
</dbReference>
<keyword evidence="11" id="KW-1185">Reference proteome</keyword>
<dbReference type="AlphaFoldDB" id="A9FZS4"/>
<dbReference type="EMBL" id="AM746676">
    <property type="protein sequence ID" value="CAN98785.1"/>
    <property type="molecule type" value="Genomic_DNA"/>
</dbReference>
<dbReference type="KEGG" id="scl:sce8615"/>
<dbReference type="GO" id="GO:0005829">
    <property type="term" value="C:cytosol"/>
    <property type="evidence" value="ECO:0007669"/>
    <property type="project" value="TreeGrafter"/>
</dbReference>
<evidence type="ECO:0000256" key="5">
    <source>
        <dbReference type="ARBA" id="ARBA00023163"/>
    </source>
</evidence>
<dbReference type="CDD" id="cd17574">
    <property type="entry name" value="REC_OmpR"/>
    <property type="match status" value="1"/>
</dbReference>
<dbReference type="Pfam" id="PF00486">
    <property type="entry name" value="Trans_reg_C"/>
    <property type="match status" value="1"/>
</dbReference>
<feature type="modified residue" description="4-aspartylphosphate" evidence="6">
    <location>
        <position position="95"/>
    </location>
</feature>
<keyword evidence="4 7" id="KW-0238">DNA-binding</keyword>
<evidence type="ECO:0000256" key="6">
    <source>
        <dbReference type="PROSITE-ProRule" id="PRU00169"/>
    </source>
</evidence>
<evidence type="ECO:0000256" key="2">
    <source>
        <dbReference type="ARBA" id="ARBA00023012"/>
    </source>
</evidence>
<keyword evidence="5" id="KW-0804">Transcription</keyword>
<dbReference type="BioCyc" id="SCEL448385:SCE_RS44150-MONOMER"/>
<feature type="domain" description="OmpR/PhoB-type" evidence="9">
    <location>
        <begin position="171"/>
        <end position="270"/>
    </location>
</feature>
<dbReference type="SUPFAM" id="SSF52172">
    <property type="entry name" value="CheY-like"/>
    <property type="match status" value="1"/>
</dbReference>
<keyword evidence="3" id="KW-0805">Transcription regulation</keyword>
<dbReference type="GO" id="GO:0032993">
    <property type="term" value="C:protein-DNA complex"/>
    <property type="evidence" value="ECO:0007669"/>
    <property type="project" value="TreeGrafter"/>
</dbReference>
<dbReference type="eggNOG" id="COG0745">
    <property type="taxonomic scope" value="Bacteria"/>
</dbReference>
<dbReference type="FunFam" id="3.40.50.2300:FF:000001">
    <property type="entry name" value="DNA-binding response regulator PhoB"/>
    <property type="match status" value="1"/>
</dbReference>
<evidence type="ECO:0000256" key="4">
    <source>
        <dbReference type="ARBA" id="ARBA00023125"/>
    </source>
</evidence>
<reference evidence="10 11" key="1">
    <citation type="journal article" date="2007" name="Nat. Biotechnol.">
        <title>Complete genome sequence of the myxobacterium Sorangium cellulosum.</title>
        <authorList>
            <person name="Schneiker S."/>
            <person name="Perlova O."/>
            <person name="Kaiser O."/>
            <person name="Gerth K."/>
            <person name="Alici A."/>
            <person name="Altmeyer M.O."/>
            <person name="Bartels D."/>
            <person name="Bekel T."/>
            <person name="Beyer S."/>
            <person name="Bode E."/>
            <person name="Bode H.B."/>
            <person name="Bolten C.J."/>
            <person name="Choudhuri J.V."/>
            <person name="Doss S."/>
            <person name="Elnakady Y.A."/>
            <person name="Frank B."/>
            <person name="Gaigalat L."/>
            <person name="Goesmann A."/>
            <person name="Groeger C."/>
            <person name="Gross F."/>
            <person name="Jelsbak L."/>
            <person name="Jelsbak L."/>
            <person name="Kalinowski J."/>
            <person name="Kegler C."/>
            <person name="Knauber T."/>
            <person name="Konietzny S."/>
            <person name="Kopp M."/>
            <person name="Krause L."/>
            <person name="Krug D."/>
            <person name="Linke B."/>
            <person name="Mahmud T."/>
            <person name="Martinez-Arias R."/>
            <person name="McHardy A.C."/>
            <person name="Merai M."/>
            <person name="Meyer F."/>
            <person name="Mormann S."/>
            <person name="Munoz-Dorado J."/>
            <person name="Perez J."/>
            <person name="Pradella S."/>
            <person name="Rachid S."/>
            <person name="Raddatz G."/>
            <person name="Rosenau F."/>
            <person name="Rueckert C."/>
            <person name="Sasse F."/>
            <person name="Scharfe M."/>
            <person name="Schuster S.C."/>
            <person name="Suen G."/>
            <person name="Treuner-Lange A."/>
            <person name="Velicer G.J."/>
            <person name="Vorholter F.-J."/>
            <person name="Weissman K.J."/>
            <person name="Welch R.D."/>
            <person name="Wenzel S.C."/>
            <person name="Whitworth D.E."/>
            <person name="Wilhelm S."/>
            <person name="Wittmann C."/>
            <person name="Bloecker H."/>
            <person name="Puehler A."/>
            <person name="Mueller R."/>
        </authorList>
    </citation>
    <scope>NUCLEOTIDE SEQUENCE [LARGE SCALE GENOMIC DNA]</scope>
    <source>
        <strain evidence="11">So ce56</strain>
    </source>
</reference>
<evidence type="ECO:0000256" key="7">
    <source>
        <dbReference type="PROSITE-ProRule" id="PRU01091"/>
    </source>
</evidence>
<dbReference type="SUPFAM" id="SSF46894">
    <property type="entry name" value="C-terminal effector domain of the bipartite response regulators"/>
    <property type="match status" value="1"/>
</dbReference>
<name>A9FZS4_SORC5</name>